<dbReference type="PROSITE" id="PS50181">
    <property type="entry name" value="FBOX"/>
    <property type="match status" value="1"/>
</dbReference>
<protein>
    <submittedName>
        <fullName evidence="3">F-box/kelch-repeat protein At3g23880-like isoform X1</fullName>
    </submittedName>
</protein>
<proteinExistence type="predicted"/>
<accession>A0ABM4UIE1</accession>
<dbReference type="Proteomes" id="UP001652660">
    <property type="component" value="Chromosome 5c"/>
</dbReference>
<dbReference type="Pfam" id="PF08268">
    <property type="entry name" value="FBA_3"/>
    <property type="match status" value="1"/>
</dbReference>
<dbReference type="InterPro" id="IPR001810">
    <property type="entry name" value="F-box_dom"/>
</dbReference>
<feature type="domain" description="F-box" evidence="1">
    <location>
        <begin position="1"/>
        <end position="46"/>
    </location>
</feature>
<dbReference type="SUPFAM" id="SSF81383">
    <property type="entry name" value="F-box domain"/>
    <property type="match status" value="1"/>
</dbReference>
<dbReference type="PANTHER" id="PTHR31672:SF10">
    <property type="entry name" value="F-BOX DOMAIN-CONTAINING PROTEIN"/>
    <property type="match status" value="1"/>
</dbReference>
<sequence length="484" mass="54937">MSDNLPEELLIEILTRVPVKSLICFTLVCKSWYGLITSPNFITTHLTKIHTEKIPNNPSLLLIRRYTKDDKKEHYTINVDDEEDGHENGGGNGQFAKKSVELDFPFKSLIGYFRIVGTCNGLICLSDDLFGTTKPIILWNPSVRKSVTSPAPTINPPLPYMFVLGFGADSSQDYKVVRIVYHRDGQFDFLLPPEVEVYSLSMGFWRRLINVGIKVCIADFLWSQAFVNGAVHWIAYHPRGSDNDSGSFGSLILGFDMDNEVFNEIMLPDDLAHELATNLCITVYKGSLAVIKYPRWEDNGSCSVWVMEDYGVWESWTQLYAIDLVQGMEKVVGFRKNGDVFVAKESKGLVLYNPKTGFTEDLGIWGSTRSFYIYNFEETLILFERQNAVVEEEEEFGDARAFQENGGIDLDEEPSRNEDYFDAQETLIGNKQVRTLAFPAVVGIVILKVLQHLLLDVSSFYWEVLQLWITDGLANFYVSGQGRY</sequence>
<gene>
    <name evidence="3" type="primary">LOC113688800</name>
</gene>
<dbReference type="GeneID" id="113688800"/>
<dbReference type="CDD" id="cd22157">
    <property type="entry name" value="F-box_AtFBW1-like"/>
    <property type="match status" value="1"/>
</dbReference>
<evidence type="ECO:0000313" key="2">
    <source>
        <dbReference type="Proteomes" id="UP001652660"/>
    </source>
</evidence>
<dbReference type="SMART" id="SM00256">
    <property type="entry name" value="FBOX"/>
    <property type="match status" value="1"/>
</dbReference>
<keyword evidence="2" id="KW-1185">Reference proteome</keyword>
<dbReference type="InterPro" id="IPR017451">
    <property type="entry name" value="F-box-assoc_interact_dom"/>
</dbReference>
<dbReference type="InterPro" id="IPR036047">
    <property type="entry name" value="F-box-like_dom_sf"/>
</dbReference>
<dbReference type="InterPro" id="IPR050796">
    <property type="entry name" value="SCF_F-box_component"/>
</dbReference>
<dbReference type="Gene3D" id="1.20.1280.50">
    <property type="match status" value="1"/>
</dbReference>
<evidence type="ECO:0000313" key="3">
    <source>
        <dbReference type="RefSeq" id="XP_071907054.1"/>
    </source>
</evidence>
<organism evidence="2 3">
    <name type="scientific">Coffea arabica</name>
    <name type="common">Arabian coffee</name>
    <dbReference type="NCBI Taxonomy" id="13443"/>
    <lineage>
        <taxon>Eukaryota</taxon>
        <taxon>Viridiplantae</taxon>
        <taxon>Streptophyta</taxon>
        <taxon>Embryophyta</taxon>
        <taxon>Tracheophyta</taxon>
        <taxon>Spermatophyta</taxon>
        <taxon>Magnoliopsida</taxon>
        <taxon>eudicotyledons</taxon>
        <taxon>Gunneridae</taxon>
        <taxon>Pentapetalae</taxon>
        <taxon>asterids</taxon>
        <taxon>lamiids</taxon>
        <taxon>Gentianales</taxon>
        <taxon>Rubiaceae</taxon>
        <taxon>Ixoroideae</taxon>
        <taxon>Gardenieae complex</taxon>
        <taxon>Bertiereae - Coffeeae clade</taxon>
        <taxon>Coffeeae</taxon>
        <taxon>Coffea</taxon>
    </lineage>
</organism>
<name>A0ABM4UIE1_COFAR</name>
<evidence type="ECO:0000259" key="1">
    <source>
        <dbReference type="PROSITE" id="PS50181"/>
    </source>
</evidence>
<dbReference type="InterPro" id="IPR013187">
    <property type="entry name" value="F-box-assoc_dom_typ3"/>
</dbReference>
<reference evidence="3" key="1">
    <citation type="submission" date="2025-08" db="UniProtKB">
        <authorList>
            <consortium name="RefSeq"/>
        </authorList>
    </citation>
    <scope>IDENTIFICATION</scope>
    <source>
        <tissue evidence="3">Leaves</tissue>
    </source>
</reference>
<dbReference type="RefSeq" id="XP_071907054.1">
    <property type="nucleotide sequence ID" value="XM_072050953.1"/>
</dbReference>
<dbReference type="PANTHER" id="PTHR31672">
    <property type="entry name" value="BNACNNG10540D PROTEIN"/>
    <property type="match status" value="1"/>
</dbReference>
<dbReference type="Pfam" id="PF00646">
    <property type="entry name" value="F-box"/>
    <property type="match status" value="1"/>
</dbReference>
<dbReference type="NCBIfam" id="TIGR01640">
    <property type="entry name" value="F_box_assoc_1"/>
    <property type="match status" value="1"/>
</dbReference>